<dbReference type="EMBL" id="FOVD01000001">
    <property type="protein sequence ID" value="SFN08592.1"/>
    <property type="molecule type" value="Genomic_DNA"/>
</dbReference>
<reference evidence="2" key="1">
    <citation type="submission" date="2016-10" db="EMBL/GenBank/DDBJ databases">
        <authorList>
            <person name="Varghese N."/>
            <person name="Submissions S."/>
        </authorList>
    </citation>
    <scope>NUCLEOTIDE SEQUENCE [LARGE SCALE GENOMIC DNA]</scope>
    <source>
        <strain evidence="2">DSM 25575</strain>
    </source>
</reference>
<evidence type="ECO:0000313" key="2">
    <source>
        <dbReference type="Proteomes" id="UP000198769"/>
    </source>
</evidence>
<name>A0A1I4W562_CHROL</name>
<keyword evidence="2" id="KW-1185">Reference proteome</keyword>
<accession>A0A1I4W562</accession>
<dbReference type="Proteomes" id="UP000198769">
    <property type="component" value="Unassembled WGS sequence"/>
</dbReference>
<proteinExistence type="predicted"/>
<dbReference type="AlphaFoldDB" id="A0A1I4W562"/>
<evidence type="ECO:0000313" key="1">
    <source>
        <dbReference type="EMBL" id="SFN08592.1"/>
    </source>
</evidence>
<gene>
    <name evidence="1" type="ORF">SAMN05421594_0922</name>
</gene>
<protein>
    <submittedName>
        <fullName evidence="1">Uncharacterized protein</fullName>
    </submittedName>
</protein>
<organism evidence="1 2">
    <name type="scientific">Chryseobacterium oleae</name>
    <dbReference type="NCBI Taxonomy" id="491207"/>
    <lineage>
        <taxon>Bacteria</taxon>
        <taxon>Pseudomonadati</taxon>
        <taxon>Bacteroidota</taxon>
        <taxon>Flavobacteriia</taxon>
        <taxon>Flavobacteriales</taxon>
        <taxon>Weeksellaceae</taxon>
        <taxon>Chryseobacterium group</taxon>
        <taxon>Chryseobacterium</taxon>
    </lineage>
</organism>
<sequence length="43" mass="4903">MVWTFVHAQGADKGGGEDKNLHHLINLREILKSSNIHSLHQNR</sequence>